<dbReference type="RefSeq" id="WP_006710598.1">
    <property type="nucleotide sequence ID" value="NZ_AFWF01000017.1"/>
</dbReference>
<keyword evidence="1" id="KW-0472">Membrane</keyword>
<gene>
    <name evidence="2" type="ORF">VII00023_16570</name>
</gene>
<dbReference type="GO" id="GO:0009289">
    <property type="term" value="C:pilus"/>
    <property type="evidence" value="ECO:0007669"/>
    <property type="project" value="InterPro"/>
</dbReference>
<accession>F9RXK2</accession>
<dbReference type="PROSITE" id="PS00409">
    <property type="entry name" value="PROKAR_NTER_METHYL"/>
    <property type="match status" value="1"/>
</dbReference>
<dbReference type="SUPFAM" id="SSF54523">
    <property type="entry name" value="Pili subunits"/>
    <property type="match status" value="1"/>
</dbReference>
<reference evidence="2 3" key="1">
    <citation type="journal article" date="2012" name="Int. J. Syst. Evol. Microbiol.">
        <title>Vibrio caribbeanicus sp. nov., isolated from the marine sponge Scleritoderma cyanea.</title>
        <authorList>
            <person name="Hoffmann M."/>
            <person name="Monday S.R."/>
            <person name="Allard M.W."/>
            <person name="Strain E.A."/>
            <person name="Whittaker P."/>
            <person name="Naum M."/>
            <person name="McCarthy P.J."/>
            <person name="Lopez J.V."/>
            <person name="Fischer M."/>
            <person name="Brown E.W."/>
        </authorList>
    </citation>
    <scope>NUCLEOTIDE SEQUENCE [LARGE SCALE GENOMIC DNA]</scope>
    <source>
        <strain evidence="2 3">ATCC 700023</strain>
    </source>
</reference>
<feature type="transmembrane region" description="Helical" evidence="1">
    <location>
        <begin position="21"/>
        <end position="44"/>
    </location>
</feature>
<evidence type="ECO:0000313" key="2">
    <source>
        <dbReference type="EMBL" id="EGU47858.1"/>
    </source>
</evidence>
<dbReference type="Pfam" id="PF05946">
    <property type="entry name" value="TcpA"/>
    <property type="match status" value="1"/>
</dbReference>
<dbReference type="Pfam" id="PF07963">
    <property type="entry name" value="N_methyl"/>
    <property type="match status" value="1"/>
</dbReference>
<dbReference type="EMBL" id="AFWF01000017">
    <property type="protein sequence ID" value="EGU47858.1"/>
    <property type="molecule type" value="Genomic_DNA"/>
</dbReference>
<dbReference type="InterPro" id="IPR045584">
    <property type="entry name" value="Pilin-like"/>
</dbReference>
<comment type="caution">
    <text evidence="2">The sequence shown here is derived from an EMBL/GenBank/DDBJ whole genome shotgun (WGS) entry which is preliminary data.</text>
</comment>
<keyword evidence="3" id="KW-1185">Reference proteome</keyword>
<evidence type="ECO:0000256" key="1">
    <source>
        <dbReference type="SAM" id="Phobius"/>
    </source>
</evidence>
<dbReference type="OrthoDB" id="5916911at2"/>
<name>F9RXK2_9VIBR</name>
<protein>
    <submittedName>
        <fullName evidence="2">Toxin coregulated pilin subunit TcpA</fullName>
    </submittedName>
</protein>
<dbReference type="InterPro" id="IPR012902">
    <property type="entry name" value="N_methyl_site"/>
</dbReference>
<sequence>MKFIDTSNTPALKMLKKQRGMTLLEVIIVLGIMGVIAAGVVVLAQRAIDNQNVSKLSQALNVIQTSMVQTYRSQKSYPPIATVADSAKLTKALISMGKISTTDIVNPFTGAQLEVYTTADNKAANRGFAIKAGNLSQNQCRAIISSSNELFAFIQVETVGGTLAADMYVDPQANEPTGVIKSTKGGVNQFDISNLDQLTALCGGDAGATTYYDLFVGNR</sequence>
<organism evidence="2 3">
    <name type="scientific">Vibrio ichthyoenteri ATCC 700023</name>
    <dbReference type="NCBI Taxonomy" id="870968"/>
    <lineage>
        <taxon>Bacteria</taxon>
        <taxon>Pseudomonadati</taxon>
        <taxon>Pseudomonadota</taxon>
        <taxon>Gammaproteobacteria</taxon>
        <taxon>Vibrionales</taxon>
        <taxon>Vibrionaceae</taxon>
        <taxon>Vibrio</taxon>
    </lineage>
</organism>
<evidence type="ECO:0000313" key="3">
    <source>
        <dbReference type="Proteomes" id="UP000004605"/>
    </source>
</evidence>
<proteinExistence type="predicted"/>
<keyword evidence="1" id="KW-1133">Transmembrane helix</keyword>
<keyword evidence="1" id="KW-0812">Transmembrane</keyword>
<dbReference type="InterPro" id="IPR010271">
    <property type="entry name" value="TcpA"/>
</dbReference>
<dbReference type="AlphaFoldDB" id="F9RXK2"/>
<dbReference type="GO" id="GO:0043230">
    <property type="term" value="C:extracellular organelle"/>
    <property type="evidence" value="ECO:0007669"/>
    <property type="project" value="InterPro"/>
</dbReference>
<dbReference type="Proteomes" id="UP000004605">
    <property type="component" value="Unassembled WGS sequence"/>
</dbReference>
<dbReference type="Gene3D" id="3.30.1690.10">
    <property type="entry name" value="TcpA-like pilin"/>
    <property type="match status" value="1"/>
</dbReference>
<dbReference type="NCBIfam" id="TIGR02532">
    <property type="entry name" value="IV_pilin_GFxxxE"/>
    <property type="match status" value="1"/>
</dbReference>